<sequence length="143" mass="15514">MEPRGLPLVIVPFAVSGVIHLVRPETFEPIIPRPLRRWSRPLVLASGVAELACAAGLMHPRTRPVAGLASTALLTAVWPANAQMSVDLGRRAARRRDPRSLASFAVSLARLPLQLPLIRISSAAWRQQERHTHDGRGATATDG</sequence>
<dbReference type="Proteomes" id="UP000315395">
    <property type="component" value="Chromosome"/>
</dbReference>
<dbReference type="RefSeq" id="WP_143782137.1">
    <property type="nucleotide sequence ID" value="NZ_CP041616.1"/>
</dbReference>
<dbReference type="EMBL" id="CP041616">
    <property type="protein sequence ID" value="QDO87479.1"/>
    <property type="molecule type" value="Genomic_DNA"/>
</dbReference>
<dbReference type="PANTHER" id="PTHR36974">
    <property type="entry name" value="MEMBRANE PROTEIN-RELATED"/>
    <property type="match status" value="1"/>
</dbReference>
<reference evidence="1 2" key="1">
    <citation type="submission" date="2019-07" db="EMBL/GenBank/DDBJ databases">
        <title>complete genome sequencing of Ornithinimicrobium sp. H23M54.</title>
        <authorList>
            <person name="Bae J.-W."/>
            <person name="Lee S.-Y."/>
        </authorList>
    </citation>
    <scope>NUCLEOTIDE SEQUENCE [LARGE SCALE GENOMIC DNA]</scope>
    <source>
        <strain evidence="1 2">H23M54</strain>
    </source>
</reference>
<dbReference type="AlphaFoldDB" id="A0A516G7I8"/>
<protein>
    <submittedName>
        <fullName evidence="1">DoxX family protein</fullName>
    </submittedName>
</protein>
<dbReference type="KEGG" id="orz:FNH13_03290"/>
<dbReference type="PANTHER" id="PTHR36974:SF1">
    <property type="entry name" value="DOXX FAMILY MEMBRANE PROTEIN"/>
    <property type="match status" value="1"/>
</dbReference>
<organism evidence="1 2">
    <name type="scientific">Ornithinimicrobium ciconiae</name>
    <dbReference type="NCBI Taxonomy" id="2594265"/>
    <lineage>
        <taxon>Bacteria</taxon>
        <taxon>Bacillati</taxon>
        <taxon>Actinomycetota</taxon>
        <taxon>Actinomycetes</taxon>
        <taxon>Micrococcales</taxon>
        <taxon>Ornithinimicrobiaceae</taxon>
        <taxon>Ornithinimicrobium</taxon>
    </lineage>
</organism>
<dbReference type="OrthoDB" id="3267646at2"/>
<name>A0A516G7I8_9MICO</name>
<accession>A0A516G7I8</accession>
<evidence type="ECO:0000313" key="2">
    <source>
        <dbReference type="Proteomes" id="UP000315395"/>
    </source>
</evidence>
<keyword evidence="2" id="KW-1185">Reference proteome</keyword>
<proteinExistence type="predicted"/>
<evidence type="ECO:0000313" key="1">
    <source>
        <dbReference type="EMBL" id="QDO87479.1"/>
    </source>
</evidence>
<gene>
    <name evidence="1" type="ORF">FNH13_03290</name>
</gene>